<evidence type="ECO:0008006" key="6">
    <source>
        <dbReference type="Google" id="ProtNLM"/>
    </source>
</evidence>
<dbReference type="Proteomes" id="UP000596661">
    <property type="component" value="Chromosome 5"/>
</dbReference>
<protein>
    <recommendedName>
        <fullName evidence="6">Reverse transcriptase</fullName>
    </recommendedName>
</protein>
<dbReference type="InterPro" id="IPR002156">
    <property type="entry name" value="RNaseH_domain"/>
</dbReference>
<dbReference type="Pfam" id="PF13456">
    <property type="entry name" value="RVT_3"/>
    <property type="match status" value="1"/>
</dbReference>
<dbReference type="CDD" id="cd06222">
    <property type="entry name" value="RNase_H_like"/>
    <property type="match status" value="1"/>
</dbReference>
<dbReference type="InterPro" id="IPR044730">
    <property type="entry name" value="RNase_H-like_dom_plant"/>
</dbReference>
<dbReference type="InterPro" id="IPR012337">
    <property type="entry name" value="RNaseH-like_sf"/>
</dbReference>
<evidence type="ECO:0000259" key="2">
    <source>
        <dbReference type="Pfam" id="PF13456"/>
    </source>
</evidence>
<name>A0A803PN11_CANSA</name>
<dbReference type="GO" id="GO:0004523">
    <property type="term" value="F:RNA-DNA hybrid ribonuclease activity"/>
    <property type="evidence" value="ECO:0007669"/>
    <property type="project" value="InterPro"/>
</dbReference>
<dbReference type="SUPFAM" id="SSF56219">
    <property type="entry name" value="DNase I-like"/>
    <property type="match status" value="1"/>
</dbReference>
<feature type="domain" description="RNase H type-1" evidence="2">
    <location>
        <begin position="1574"/>
        <end position="1691"/>
    </location>
</feature>
<dbReference type="InterPro" id="IPR036397">
    <property type="entry name" value="RNaseH_sf"/>
</dbReference>
<dbReference type="EMBL" id="UZAU01000547">
    <property type="status" value="NOT_ANNOTATED_CDS"/>
    <property type="molecule type" value="Genomic_DNA"/>
</dbReference>
<evidence type="ECO:0000313" key="5">
    <source>
        <dbReference type="Proteomes" id="UP000596661"/>
    </source>
</evidence>
<dbReference type="Gene3D" id="3.60.10.10">
    <property type="entry name" value="Endonuclease/exonuclease/phosphatase"/>
    <property type="match status" value="1"/>
</dbReference>
<reference evidence="4" key="1">
    <citation type="submission" date="2018-11" db="EMBL/GenBank/DDBJ databases">
        <authorList>
            <person name="Grassa J C."/>
        </authorList>
    </citation>
    <scope>NUCLEOTIDE SEQUENCE [LARGE SCALE GENOMIC DNA]</scope>
</reference>
<accession>A0A803PN11</accession>
<proteinExistence type="predicted"/>
<dbReference type="Pfam" id="PF03372">
    <property type="entry name" value="Exo_endo_phos"/>
    <property type="match status" value="1"/>
</dbReference>
<evidence type="ECO:0000259" key="3">
    <source>
        <dbReference type="Pfam" id="PF13966"/>
    </source>
</evidence>
<dbReference type="Gene3D" id="3.30.420.10">
    <property type="entry name" value="Ribonuclease H-like superfamily/Ribonuclease H"/>
    <property type="match status" value="1"/>
</dbReference>
<feature type="domain" description="Endonuclease/exonuclease/phosphatase" evidence="1">
    <location>
        <begin position="472"/>
        <end position="692"/>
    </location>
</feature>
<dbReference type="Gramene" id="evm.model.05.1820">
    <property type="protein sequence ID" value="cds.evm.model.05.1820"/>
    <property type="gene ID" value="evm.TU.05.1820"/>
</dbReference>
<dbReference type="EnsemblPlants" id="evm.model.05.1820">
    <property type="protein sequence ID" value="cds.evm.model.05.1820"/>
    <property type="gene ID" value="evm.TU.05.1820"/>
</dbReference>
<dbReference type="PANTHER" id="PTHR33116">
    <property type="entry name" value="REVERSE TRANSCRIPTASE ZINC-BINDING DOMAIN-CONTAINING PROTEIN-RELATED-RELATED"/>
    <property type="match status" value="1"/>
</dbReference>
<reference evidence="4" key="2">
    <citation type="submission" date="2021-03" db="UniProtKB">
        <authorList>
            <consortium name="EnsemblPlants"/>
        </authorList>
    </citation>
    <scope>IDENTIFICATION</scope>
</reference>
<dbReference type="SUPFAM" id="SSF53098">
    <property type="entry name" value="Ribonuclease H-like"/>
    <property type="match status" value="1"/>
</dbReference>
<sequence length="1711" mass="192775">MVMLITKRVAVSSLYMICESHDENILHALVTFSVAATCWAKAGVNTTIMAGMDFLDWCATTFDSASNGTQCLVVVLCWAIWKAWNDKVWNNKLPNVSSTVAFAITYLCQWKIAQTPLESSQLAAAFGDCVLTWSFCHALMMAPGWLCFWIGHRTKVPSLNMNTLSGSVVEEMIEEVENFSLEDFSIQYEPPTRGEVYYGKWRVEPCGGFMMAVASLGGWEMESSDFYGLEIWVKALGIQMAYLMMRVKKMVSRMGTLVKSNKGIIAMSDDLNMGLESRPLVGDNGGQLRVEGRNGRPTHVVHVANIFKEKLGPIKFGLLEKMEIRPQILVDLWMSWSWPKETRGRRPRVALIRRKTLWMRAKVEVCFIGVDKLGVKDVFGEVSGVNQSIESDSRDEGIDQSKKARLITQALRSEESSFDSANDSEALTRGVSGVGDHVMGASRGESQENCSGFFYGRGGGPNHAPQSPMKVLSWNCRGLGSPAAKKALRALVHREDPDVLFLMETKVNSLRMNGIWRGLGFGGAAVSDAFGSAGGTCLCWKVGVDVQILGVDPGVTLALFANVLHGPNWYGLFVYGPPTRAARKEFWEERTIEILALRHPWLLVGDLNLILSQEEKFGGRVVEESDSQDLNDFLATTGGVDLGCAGNFLTWSNGRRFNELIRERLDRALCDPRIGKWVSEAEVDPAIKDSDHAPLVLDLLSDRERFRTPFRYLNAWSRDETCRDVIRQAWAIDVRGSRSWQLVARLDNTRICLSKWNKTHFGMCEEKLRILNKLLIEIQGRVPSDANLKLEADIVLEIEEVEARQSEIWKQKSRELWYRNGDRNTKFFHVATMIKRKRNFISAVCVDGNSWLEGRQHVGEYFRSKFMSMLSSTSPVAPNFSDLISPCVSMEVNQALVKIPTEKEIKDMVWAMPPLKAPGPDGMPGKFFKDHWDTVGKDVVAAVSCFFETGEFVKNLNQTFVVLIPKKMGANCFDDFRPISLCNFTYKIISKLLANRLRPLLKDLISPFQSAFVPGRWIAENSIMAHEVLDSFKKLKGREGFIGWIMYCVSSVSWSILLNGGPLKQFKPSRGLLVEIPYRHTCLSSAMRFSRMLLAKEGEGLIAGFKVAAALDIPPYVSCDTFVFCKGECREVNTILDCINECRRELGNCKMRDFKFLKDKILAKIEGWRCKLLSQAGRATYRSVAQSVPMYSMSSFLLPKGLCRELDQAIRKFWWTGGGDKDRYLALVEWDALCLPMDRGGLNFKKFEDINLALTRNLGGNLLGDTSTVYHFQGKVLAKWKESCFIIANGNSVDLWNSPWIPWLEWNSFRAAFNPMIVPTLLKVSSLLNDEGDWDPLLAHRWLVPSVASSLHLIKSLPSSQHDLLVWKDATDGMFSPKVAYQSIIKHRGNNLDVIWNRIWKLNITERLKMFLWKLGRDALPFGSRLQRIFGNPVNCVLCGESVDSWLHLFCHCPLAKATWFGSQWAIRGENLNFSCPRDFILWLLDPGFLGSASTEDREAFSRFGICLCDELWNARNKAYHEQEFPTCLGVLAKVNSACSAMRRAWEEPVRIDAQVSWDSDRDRLNGRRTVYVDAACKDLRAIAGIVMKEADGSFSGALTVQLAVSNPLEAETLALYHAVLWCASQNWRQVVFVSDCHSLVRGIHSRAAPNWRLASSFWLLLHAIDLHPQAEFVWLPRTLNQVAHNVCQWAFNFPFSGVLSAEDLAPLVAL</sequence>
<evidence type="ECO:0000259" key="1">
    <source>
        <dbReference type="Pfam" id="PF03372"/>
    </source>
</evidence>
<dbReference type="GO" id="GO:0003676">
    <property type="term" value="F:nucleic acid binding"/>
    <property type="evidence" value="ECO:0007669"/>
    <property type="project" value="InterPro"/>
</dbReference>
<keyword evidence="5" id="KW-1185">Reference proteome</keyword>
<feature type="domain" description="Reverse transcriptase zinc-binding" evidence="3">
    <location>
        <begin position="1375"/>
        <end position="1460"/>
    </location>
</feature>
<organism evidence="4 5">
    <name type="scientific">Cannabis sativa</name>
    <name type="common">Hemp</name>
    <name type="synonym">Marijuana</name>
    <dbReference type="NCBI Taxonomy" id="3483"/>
    <lineage>
        <taxon>Eukaryota</taxon>
        <taxon>Viridiplantae</taxon>
        <taxon>Streptophyta</taxon>
        <taxon>Embryophyta</taxon>
        <taxon>Tracheophyta</taxon>
        <taxon>Spermatophyta</taxon>
        <taxon>Magnoliopsida</taxon>
        <taxon>eudicotyledons</taxon>
        <taxon>Gunneridae</taxon>
        <taxon>Pentapetalae</taxon>
        <taxon>rosids</taxon>
        <taxon>fabids</taxon>
        <taxon>Rosales</taxon>
        <taxon>Cannabaceae</taxon>
        <taxon>Cannabis</taxon>
    </lineage>
</organism>
<dbReference type="InterPro" id="IPR026960">
    <property type="entry name" value="RVT-Znf"/>
</dbReference>
<dbReference type="InterPro" id="IPR005135">
    <property type="entry name" value="Endo/exonuclease/phosphatase"/>
</dbReference>
<evidence type="ECO:0000313" key="4">
    <source>
        <dbReference type="EnsemblPlants" id="cds.evm.model.05.1820"/>
    </source>
</evidence>
<dbReference type="PANTHER" id="PTHR33116:SF86">
    <property type="entry name" value="REVERSE TRANSCRIPTASE DOMAIN-CONTAINING PROTEIN"/>
    <property type="match status" value="1"/>
</dbReference>
<dbReference type="Pfam" id="PF13966">
    <property type="entry name" value="zf-RVT"/>
    <property type="match status" value="1"/>
</dbReference>
<dbReference type="InterPro" id="IPR036691">
    <property type="entry name" value="Endo/exonu/phosph_ase_sf"/>
</dbReference>